<dbReference type="InterPro" id="IPR036770">
    <property type="entry name" value="Ankyrin_rpt-contain_sf"/>
</dbReference>
<evidence type="ECO:0000313" key="2">
    <source>
        <dbReference type="Proteomes" id="UP000562492"/>
    </source>
</evidence>
<dbReference type="PROSITE" id="PS51257">
    <property type="entry name" value="PROKAR_LIPOPROTEIN"/>
    <property type="match status" value="1"/>
</dbReference>
<dbReference type="Proteomes" id="UP000562492">
    <property type="component" value="Unassembled WGS sequence"/>
</dbReference>
<gene>
    <name evidence="1" type="ORF">HNP33_002584</name>
</gene>
<evidence type="ECO:0000313" key="1">
    <source>
        <dbReference type="EMBL" id="MBB6578502.1"/>
    </source>
</evidence>
<accession>A0ABR6RH56</accession>
<keyword evidence="2" id="KW-1185">Reference proteome</keyword>
<organism evidence="1 2">
    <name type="scientific">Comamonas odontotermitis</name>
    <dbReference type="NCBI Taxonomy" id="379895"/>
    <lineage>
        <taxon>Bacteria</taxon>
        <taxon>Pseudomonadati</taxon>
        <taxon>Pseudomonadota</taxon>
        <taxon>Betaproteobacteria</taxon>
        <taxon>Burkholderiales</taxon>
        <taxon>Comamonadaceae</taxon>
        <taxon>Comamonas</taxon>
    </lineage>
</organism>
<sequence>MFLENRKSVFKLCTFIAISSLLYGCESAVLIMGFATAPARTEMANRERQVLDSYLDDVFEKDRPIILRTINHKAESGGYGACLLDIAIRRKRFDIVRKALIAGARPSKCETGSSTFRIALVQTEPQDLPQLAGLLNDYKALTGFNKSLIIYSAIMSNSPALIDFGVLVGADVNNPIDIYQFPSYKRDPLFQTPLYIAVREYQPRQNSTLKIIEKIFKYGAKYDDSIEIVLSKKKSSSDKDPTWQELNDILYAEKNKG</sequence>
<comment type="caution">
    <text evidence="1">The sequence shown here is derived from an EMBL/GenBank/DDBJ whole genome shotgun (WGS) entry which is preliminary data.</text>
</comment>
<name>A0ABR6RH56_9BURK</name>
<dbReference type="Gene3D" id="1.25.40.20">
    <property type="entry name" value="Ankyrin repeat-containing domain"/>
    <property type="match status" value="1"/>
</dbReference>
<protein>
    <submittedName>
        <fullName evidence="1">Uncharacterized protein</fullName>
    </submittedName>
</protein>
<proteinExistence type="predicted"/>
<dbReference type="RefSeq" id="WP_184709012.1">
    <property type="nucleotide sequence ID" value="NZ_JACHKZ010000015.1"/>
</dbReference>
<reference evidence="1 2" key="1">
    <citation type="submission" date="2020-08" db="EMBL/GenBank/DDBJ databases">
        <title>Functional genomics of gut bacteria from endangered species of beetles.</title>
        <authorList>
            <person name="Carlos-Shanley C."/>
        </authorList>
    </citation>
    <scope>NUCLEOTIDE SEQUENCE [LARGE SCALE GENOMIC DNA]</scope>
    <source>
        <strain evidence="1 2">S00124</strain>
    </source>
</reference>
<dbReference type="EMBL" id="JACHKZ010000015">
    <property type="protein sequence ID" value="MBB6578502.1"/>
    <property type="molecule type" value="Genomic_DNA"/>
</dbReference>